<dbReference type="RefSeq" id="WP_252848754.1">
    <property type="nucleotide sequence ID" value="NZ_BAPW01000012.1"/>
</dbReference>
<keyword evidence="5" id="KW-1185">Reference proteome</keyword>
<evidence type="ECO:0000256" key="1">
    <source>
        <dbReference type="ARBA" id="ARBA00004167"/>
    </source>
</evidence>
<dbReference type="Pfam" id="PF13704">
    <property type="entry name" value="Glyco_tranf_2_4"/>
    <property type="match status" value="1"/>
</dbReference>
<evidence type="ECO:0000313" key="5">
    <source>
        <dbReference type="Proteomes" id="UP001523401"/>
    </source>
</evidence>
<reference evidence="4 5" key="1">
    <citation type="submission" date="2022-06" db="EMBL/GenBank/DDBJ databases">
        <title>Whole-genome of Asaia lannensis strain LMG 27011T.</title>
        <authorList>
            <person name="Sombolestani A."/>
        </authorList>
    </citation>
    <scope>NUCLEOTIDE SEQUENCE [LARGE SCALE GENOMIC DNA]</scope>
    <source>
        <strain evidence="4 5">NBRC 102526</strain>
    </source>
</reference>
<name>A0ABT1CEL6_9PROT</name>
<evidence type="ECO:0000256" key="3">
    <source>
        <dbReference type="ARBA" id="ARBA00022989"/>
    </source>
</evidence>
<protein>
    <submittedName>
        <fullName evidence="4">Glycosyltransferase family 2 protein</fullName>
    </submittedName>
</protein>
<evidence type="ECO:0000313" key="4">
    <source>
        <dbReference type="EMBL" id="MCO6159300.1"/>
    </source>
</evidence>
<sequence>MTPLTCRLANGERTTCLVARIRSDHQTYLDFDPVSREISHRPASAVRHETFVLTWSLLPEFALLVSSRGDWPEDMAQAETWSPGFFPLASIDMQAGRRALKPYGSAAFLTAEVDTGRVLQDRKAISDWELFDFEPLRNSPPLLLSDFAEQFAAVLSARHDARAVLAALLDCPTAFQPDLLEIVLTILHPRIRSEFIGLFVADLRDGHDLATRDVSRLLATLPQGQWVADALQDLHDWKSGKTRSILRAGPNYDFMGLSAQRVAGTSYHRGARLLEEARRAVVPRRNLALLATARDEGLYLLEWIAHHRRIGVEQFFIYTNDLTDGSDVLLRRLAEAGEIVWIDNSGDSPARINMQDKAYYHALTVVPELLDYRWCLVVDLDEMVLPGPHVDYRLPPLLDAREQEGADAVAMSWRVFNSSGHLTWTPGLSSERFVETERHPLIKSVFRTGLFSGSAAHHPVSIQRQTIPFLTIDGEAHREGDLGTHDINFATRATVNAVVCHYHVRSLEEYVWKFARGENDGNGVLTTKHFRYNNPGIFELFTSRFDAGGPKPALPIAEDIRRGMRRLLRLPGVSEAQRNIEAQFARQSVAFVEQSAAIMKEDDRIAPETRARWCALVDLWREARGVDAADHNPD</sequence>
<evidence type="ECO:0000256" key="2">
    <source>
        <dbReference type="ARBA" id="ARBA00022692"/>
    </source>
</evidence>
<gene>
    <name evidence="4" type="ORF">NF685_04540</name>
</gene>
<comment type="subcellular location">
    <subcellularLocation>
        <location evidence="1">Membrane</location>
        <topology evidence="1">Single-pass membrane protein</topology>
    </subcellularLocation>
</comment>
<dbReference type="Proteomes" id="UP001523401">
    <property type="component" value="Unassembled WGS sequence"/>
</dbReference>
<dbReference type="EMBL" id="JAMXQU010000002">
    <property type="protein sequence ID" value="MCO6159300.1"/>
    <property type="molecule type" value="Genomic_DNA"/>
</dbReference>
<organism evidence="4 5">
    <name type="scientific">Asaia lannensis NBRC 102526</name>
    <dbReference type="NCBI Taxonomy" id="1307926"/>
    <lineage>
        <taxon>Bacteria</taxon>
        <taxon>Pseudomonadati</taxon>
        <taxon>Pseudomonadota</taxon>
        <taxon>Alphaproteobacteria</taxon>
        <taxon>Acetobacterales</taxon>
        <taxon>Acetobacteraceae</taxon>
        <taxon>Asaia</taxon>
    </lineage>
</organism>
<keyword evidence="2" id="KW-0812">Transmembrane</keyword>
<dbReference type="PANTHER" id="PTHR21461:SF69">
    <property type="entry name" value="GLYCOSYLTRANSFERASE FAMILY 92 PROTEIN"/>
    <property type="match status" value="1"/>
</dbReference>
<dbReference type="PANTHER" id="PTHR21461">
    <property type="entry name" value="GLYCOSYLTRANSFERASE FAMILY 92 PROTEIN"/>
    <property type="match status" value="1"/>
</dbReference>
<keyword evidence="3" id="KW-0472">Membrane</keyword>
<comment type="caution">
    <text evidence="4">The sequence shown here is derived from an EMBL/GenBank/DDBJ whole genome shotgun (WGS) entry which is preliminary data.</text>
</comment>
<proteinExistence type="predicted"/>
<accession>A0ABT1CEL6</accession>
<keyword evidence="3" id="KW-1133">Transmembrane helix</keyword>